<organism evidence="2 3">
    <name type="scientific">Streptomyces humidus</name>
    <dbReference type="NCBI Taxonomy" id="52259"/>
    <lineage>
        <taxon>Bacteria</taxon>
        <taxon>Bacillati</taxon>
        <taxon>Actinomycetota</taxon>
        <taxon>Actinomycetes</taxon>
        <taxon>Kitasatosporales</taxon>
        <taxon>Streptomycetaceae</taxon>
        <taxon>Streptomyces</taxon>
    </lineage>
</organism>
<dbReference type="PANTHER" id="PTHR43802">
    <property type="entry name" value="ENOYL-COA HYDRATASE"/>
    <property type="match status" value="1"/>
</dbReference>
<dbReference type="RefSeq" id="WP_190153982.1">
    <property type="nucleotide sequence ID" value="NZ_BMTL01000051.1"/>
</dbReference>
<evidence type="ECO:0000313" key="2">
    <source>
        <dbReference type="EMBL" id="GGS27110.1"/>
    </source>
</evidence>
<dbReference type="EMBL" id="BMTL01000051">
    <property type="protein sequence ID" value="GGS27110.1"/>
    <property type="molecule type" value="Genomic_DNA"/>
</dbReference>
<name>A0A918LBR5_9ACTN</name>
<sequence>MIVPDLLEHPEVPFSQITYAVDDRIATVTLSRPKRLNAFTHVMRRELVGAIELAGADDDVRVVIVTGAGRGFCAGADLGAVGDRPFSYSGPDHRDSHSDPDL</sequence>
<comment type="caution">
    <text evidence="2">The sequence shown here is derived from an EMBL/GenBank/DDBJ whole genome shotgun (WGS) entry which is preliminary data.</text>
</comment>
<protein>
    <recommendedName>
        <fullName evidence="4">Enoyl-CoA hydratase</fullName>
    </recommendedName>
</protein>
<dbReference type="InterPro" id="IPR001753">
    <property type="entry name" value="Enoyl-CoA_hydra/iso"/>
</dbReference>
<dbReference type="Proteomes" id="UP000606194">
    <property type="component" value="Unassembled WGS sequence"/>
</dbReference>
<dbReference type="PANTHER" id="PTHR43802:SF1">
    <property type="entry name" value="IP11341P-RELATED"/>
    <property type="match status" value="1"/>
</dbReference>
<reference evidence="2" key="1">
    <citation type="journal article" date="2014" name="Int. J. Syst. Evol. Microbiol.">
        <title>Complete genome sequence of Corynebacterium casei LMG S-19264T (=DSM 44701T), isolated from a smear-ripened cheese.</title>
        <authorList>
            <consortium name="US DOE Joint Genome Institute (JGI-PGF)"/>
            <person name="Walter F."/>
            <person name="Albersmeier A."/>
            <person name="Kalinowski J."/>
            <person name="Ruckert C."/>
        </authorList>
    </citation>
    <scope>NUCLEOTIDE SEQUENCE</scope>
    <source>
        <strain evidence="2">JCM 4386</strain>
    </source>
</reference>
<proteinExistence type="inferred from homology"/>
<dbReference type="AlphaFoldDB" id="A0A918LBR5"/>
<evidence type="ECO:0000313" key="3">
    <source>
        <dbReference type="Proteomes" id="UP000606194"/>
    </source>
</evidence>
<dbReference type="Gene3D" id="3.90.226.10">
    <property type="entry name" value="2-enoyl-CoA Hydratase, Chain A, domain 1"/>
    <property type="match status" value="1"/>
</dbReference>
<dbReference type="InterPro" id="IPR029045">
    <property type="entry name" value="ClpP/crotonase-like_dom_sf"/>
</dbReference>
<keyword evidence="3" id="KW-1185">Reference proteome</keyword>
<comment type="similarity">
    <text evidence="1">Belongs to the enoyl-CoA hydratase/isomerase family.</text>
</comment>
<reference evidence="2" key="2">
    <citation type="submission" date="2020-09" db="EMBL/GenBank/DDBJ databases">
        <authorList>
            <person name="Sun Q."/>
            <person name="Ohkuma M."/>
        </authorList>
    </citation>
    <scope>NUCLEOTIDE SEQUENCE</scope>
    <source>
        <strain evidence="2">JCM 4386</strain>
    </source>
</reference>
<gene>
    <name evidence="2" type="ORF">GCM10010269_77140</name>
</gene>
<dbReference type="SUPFAM" id="SSF52096">
    <property type="entry name" value="ClpP/crotonase"/>
    <property type="match status" value="1"/>
</dbReference>
<accession>A0A918LBR5</accession>
<evidence type="ECO:0008006" key="4">
    <source>
        <dbReference type="Google" id="ProtNLM"/>
    </source>
</evidence>
<evidence type="ECO:0000256" key="1">
    <source>
        <dbReference type="ARBA" id="ARBA00005254"/>
    </source>
</evidence>
<dbReference type="GO" id="GO:0003824">
    <property type="term" value="F:catalytic activity"/>
    <property type="evidence" value="ECO:0007669"/>
    <property type="project" value="UniProtKB-ARBA"/>
</dbReference>
<dbReference type="Pfam" id="PF00378">
    <property type="entry name" value="ECH_1"/>
    <property type="match status" value="1"/>
</dbReference>
<dbReference type="CDD" id="cd06558">
    <property type="entry name" value="crotonase-like"/>
    <property type="match status" value="1"/>
</dbReference>